<proteinExistence type="predicted"/>
<evidence type="ECO:0000313" key="2">
    <source>
        <dbReference type="Proteomes" id="UP000070093"/>
    </source>
</evidence>
<name>A0A137SQC6_9BACT</name>
<sequence length="43" mass="5105">MYTYSNVNPRKLDIKLSGFIMSVKKQNKHNNYGLINIIKTQQY</sequence>
<dbReference type="EMBL" id="LTAG01000133">
    <property type="protein sequence ID" value="KXO14653.1"/>
    <property type="molecule type" value="Genomic_DNA"/>
</dbReference>
<dbReference type="Proteomes" id="UP000070093">
    <property type="component" value="Unassembled WGS sequence"/>
</dbReference>
<protein>
    <submittedName>
        <fullName evidence="1">Uncharacterized protein</fullName>
    </submittedName>
</protein>
<organism evidence="1 2">
    <name type="scientific">Prevotella bivia</name>
    <dbReference type="NCBI Taxonomy" id="28125"/>
    <lineage>
        <taxon>Bacteria</taxon>
        <taxon>Pseudomonadati</taxon>
        <taxon>Bacteroidota</taxon>
        <taxon>Bacteroidia</taxon>
        <taxon>Bacteroidales</taxon>
        <taxon>Prevotellaceae</taxon>
        <taxon>Prevotella</taxon>
    </lineage>
</organism>
<comment type="caution">
    <text evidence="1">The sequence shown here is derived from an EMBL/GenBank/DDBJ whole genome shotgun (WGS) entry which is preliminary data.</text>
</comment>
<reference evidence="1 2" key="1">
    <citation type="submission" date="2016-02" db="EMBL/GenBank/DDBJ databases">
        <authorList>
            <person name="Wen L."/>
            <person name="He K."/>
            <person name="Yang H."/>
        </authorList>
    </citation>
    <scope>NUCLEOTIDE SEQUENCE [LARGE SCALE GENOMIC DNA]</scope>
    <source>
        <strain evidence="1 2">GED7880</strain>
    </source>
</reference>
<dbReference type="STRING" id="28125.HMPREF3202_02378"/>
<evidence type="ECO:0000313" key="1">
    <source>
        <dbReference type="EMBL" id="KXO14653.1"/>
    </source>
</evidence>
<gene>
    <name evidence="1" type="ORF">HMPREF3202_02378</name>
</gene>
<dbReference type="AlphaFoldDB" id="A0A137SQC6"/>
<dbReference type="PATRIC" id="fig|28125.4.peg.2374"/>
<accession>A0A137SQC6</accession>